<dbReference type="Proteomes" id="UP000217348">
    <property type="component" value="Chromosome"/>
</dbReference>
<dbReference type="Pfam" id="PF08346">
    <property type="entry name" value="AntA"/>
    <property type="match status" value="1"/>
</dbReference>
<reference evidence="3" key="1">
    <citation type="submission" date="2017-06" db="EMBL/GenBank/DDBJ databases">
        <title>Capnocytophaga spp. assemblies.</title>
        <authorList>
            <person name="Gulvik C.A."/>
        </authorList>
    </citation>
    <scope>NUCLEOTIDE SEQUENCE [LARGE SCALE GENOMIC DNA]</scope>
    <source>
        <strain evidence="3">H2177</strain>
    </source>
</reference>
<dbReference type="InterPro" id="IPR013557">
    <property type="entry name" value="AntA/B_antirep"/>
</dbReference>
<dbReference type="AlphaFoldDB" id="A0A250FYR6"/>
<gene>
    <name evidence="2" type="ORF">CGC58_05520</name>
</gene>
<name>A0A250FYR6_9FLAO</name>
<dbReference type="OrthoDB" id="9812611at2"/>
<evidence type="ECO:0000313" key="3">
    <source>
        <dbReference type="Proteomes" id="UP000217348"/>
    </source>
</evidence>
<dbReference type="PANTHER" id="PTHR36180">
    <property type="entry name" value="DNA-BINDING PROTEIN-RELATED-RELATED"/>
    <property type="match status" value="1"/>
</dbReference>
<protein>
    <submittedName>
        <fullName evidence="2">Toxin-antitoxin system, toxin component, Bro domain protein</fullName>
    </submittedName>
</protein>
<feature type="domain" description="AntA/AntB antirepressor" evidence="1">
    <location>
        <begin position="16"/>
        <end position="85"/>
    </location>
</feature>
<evidence type="ECO:0000313" key="2">
    <source>
        <dbReference type="EMBL" id="ATA89228.1"/>
    </source>
</evidence>
<organism evidence="2 3">
    <name type="scientific">Capnocytophaga stomatis</name>
    <dbReference type="NCBI Taxonomy" id="1848904"/>
    <lineage>
        <taxon>Bacteria</taxon>
        <taxon>Pseudomonadati</taxon>
        <taxon>Bacteroidota</taxon>
        <taxon>Flavobacteriia</taxon>
        <taxon>Flavobacteriales</taxon>
        <taxon>Flavobacteriaceae</taxon>
        <taxon>Capnocytophaga</taxon>
    </lineage>
</organism>
<dbReference type="KEGG" id="csto:CGC58_05520"/>
<dbReference type="RefSeq" id="WP_095895670.1">
    <property type="nucleotide sequence ID" value="NZ_CP022387.1"/>
</dbReference>
<proteinExistence type="predicted"/>
<evidence type="ECO:0000259" key="1">
    <source>
        <dbReference type="Pfam" id="PF08346"/>
    </source>
</evidence>
<dbReference type="EMBL" id="CP022387">
    <property type="protein sequence ID" value="ATA89228.1"/>
    <property type="molecule type" value="Genomic_DNA"/>
</dbReference>
<sequence>MTELITITEQNGQRAVNARELHQFLEVGRDFSNWIKDRIEDYGFVENQDFVVFAKSGENSNGGRPLKEYAISIDMAKELSMVERNEKGKLARLYFIEMEKKAKEPQPKLLPSGKRNQQQIELIELIRANLLRGDVVAGKLLQCFKVGF</sequence>
<accession>A0A250FYR6</accession>
<dbReference type="PANTHER" id="PTHR36180:SF1">
    <property type="entry name" value="ANTA_ANTB ANTIREPRESSOR DOMAIN-CONTAINING PROTEIN"/>
    <property type="match status" value="1"/>
</dbReference>